<evidence type="ECO:0000259" key="5">
    <source>
        <dbReference type="Pfam" id="PF10172"/>
    </source>
</evidence>
<evidence type="ECO:0000256" key="1">
    <source>
        <dbReference type="ARBA" id="ARBA00008042"/>
    </source>
</evidence>
<sequence length="104" mass="11864">MGDFLKGLPSYNENNFARYHAESSCRISNQKPTVYISTRDYPSDQVITTEKTNILLRYLHQQWDKKNSTKKRDSNRANLEEGAETSSASTKMPRLEAGDDSSQT</sequence>
<dbReference type="PANTHER" id="PTHR31879:SF2">
    <property type="entry name" value="DET1- AND DDB1-ASSOCIATED PROTEIN 1"/>
    <property type="match status" value="1"/>
</dbReference>
<comment type="function">
    <text evidence="3">Functions as a component of numerous distinct DCX (DDB1-CUL4-X-box) E3 ubiquitin-protein ligase complexes which mediate the ubiquitination and subsequent proteasomal degradation of target proteins. In the DCX complexes, acts as a scaffolding subunit required to stabilize the complex.</text>
</comment>
<feature type="compositionally biased region" description="Basic and acidic residues" evidence="4">
    <location>
        <begin position="65"/>
        <end position="79"/>
    </location>
</feature>
<dbReference type="GO" id="GO:0080008">
    <property type="term" value="C:Cul4-RING E3 ubiquitin ligase complex"/>
    <property type="evidence" value="ECO:0007669"/>
    <property type="project" value="TreeGrafter"/>
</dbReference>
<organism evidence="6 7">
    <name type="scientific">Littorina saxatilis</name>
    <dbReference type="NCBI Taxonomy" id="31220"/>
    <lineage>
        <taxon>Eukaryota</taxon>
        <taxon>Metazoa</taxon>
        <taxon>Spiralia</taxon>
        <taxon>Lophotrochozoa</taxon>
        <taxon>Mollusca</taxon>
        <taxon>Gastropoda</taxon>
        <taxon>Caenogastropoda</taxon>
        <taxon>Littorinimorpha</taxon>
        <taxon>Littorinoidea</taxon>
        <taxon>Littorinidae</taxon>
        <taxon>Littorina</taxon>
    </lineage>
</organism>
<dbReference type="GO" id="GO:0032436">
    <property type="term" value="P:positive regulation of proteasomal ubiquitin-dependent protein catabolic process"/>
    <property type="evidence" value="ECO:0007669"/>
    <property type="project" value="TreeGrafter"/>
</dbReference>
<feature type="region of interest" description="Disordered" evidence="4">
    <location>
        <begin position="65"/>
        <end position="104"/>
    </location>
</feature>
<dbReference type="Pfam" id="PF10172">
    <property type="entry name" value="DDA1"/>
    <property type="match status" value="1"/>
</dbReference>
<name>A0AAN9GP72_9CAEN</name>
<protein>
    <recommendedName>
        <fullName evidence="2">DET1- and DDB1-associated protein 1</fullName>
    </recommendedName>
</protein>
<dbReference type="InterPro" id="IPR018276">
    <property type="entry name" value="DDA1_dom"/>
</dbReference>
<comment type="similarity">
    <text evidence="1">Belongs to the DDA1 family.</text>
</comment>
<dbReference type="AlphaFoldDB" id="A0AAN9GP72"/>
<feature type="domain" description="DET1- and DDB1-associated protein 1" evidence="5">
    <location>
        <begin position="3"/>
        <end position="65"/>
    </location>
</feature>
<evidence type="ECO:0000313" key="6">
    <source>
        <dbReference type="EMBL" id="KAK7115997.1"/>
    </source>
</evidence>
<keyword evidence="7" id="KW-1185">Reference proteome</keyword>
<evidence type="ECO:0000313" key="7">
    <source>
        <dbReference type="Proteomes" id="UP001374579"/>
    </source>
</evidence>
<evidence type="ECO:0000256" key="4">
    <source>
        <dbReference type="SAM" id="MobiDB-lite"/>
    </source>
</evidence>
<evidence type="ECO:0000256" key="2">
    <source>
        <dbReference type="ARBA" id="ARBA00018256"/>
    </source>
</evidence>
<accession>A0AAN9GP72</accession>
<proteinExistence type="inferred from homology"/>
<reference evidence="6 7" key="1">
    <citation type="submission" date="2024-02" db="EMBL/GenBank/DDBJ databases">
        <title>Chromosome-scale genome assembly of the rough periwinkle Littorina saxatilis.</title>
        <authorList>
            <person name="De Jode A."/>
            <person name="Faria R."/>
            <person name="Formenti G."/>
            <person name="Sims Y."/>
            <person name="Smith T.P."/>
            <person name="Tracey A."/>
            <person name="Wood J.M.D."/>
            <person name="Zagrodzka Z.B."/>
            <person name="Johannesson K."/>
            <person name="Butlin R.K."/>
            <person name="Leder E.H."/>
        </authorList>
    </citation>
    <scope>NUCLEOTIDE SEQUENCE [LARGE SCALE GENOMIC DNA]</scope>
    <source>
        <strain evidence="6">Snail1</strain>
        <tissue evidence="6">Muscle</tissue>
    </source>
</reference>
<comment type="caution">
    <text evidence="6">The sequence shown here is derived from an EMBL/GenBank/DDBJ whole genome shotgun (WGS) entry which is preliminary data.</text>
</comment>
<dbReference type="PANTHER" id="PTHR31879">
    <property type="entry name" value="DET1- AND DDB1-ASSOCIATED PROTEIN 1"/>
    <property type="match status" value="1"/>
</dbReference>
<dbReference type="EMBL" id="JBAMIC010000001">
    <property type="protein sequence ID" value="KAK7115997.1"/>
    <property type="molecule type" value="Genomic_DNA"/>
</dbReference>
<gene>
    <name evidence="6" type="ORF">V1264_001756</name>
</gene>
<dbReference type="Proteomes" id="UP001374579">
    <property type="component" value="Unassembled WGS sequence"/>
</dbReference>
<dbReference type="InterPro" id="IPR033575">
    <property type="entry name" value="DDA1-like"/>
</dbReference>
<evidence type="ECO:0000256" key="3">
    <source>
        <dbReference type="ARBA" id="ARBA00045586"/>
    </source>
</evidence>